<keyword evidence="2" id="KW-1185">Reference proteome</keyword>
<accession>A0AAV5WRC2</accession>
<protein>
    <recommendedName>
        <fullName evidence="3">C2H2-type domain-containing protein</fullName>
    </recommendedName>
</protein>
<comment type="caution">
    <text evidence="1">The sequence shown here is derived from an EMBL/GenBank/DDBJ whole genome shotgun (WGS) entry which is preliminary data.</text>
</comment>
<dbReference type="Proteomes" id="UP001432322">
    <property type="component" value="Unassembled WGS sequence"/>
</dbReference>
<gene>
    <name evidence="1" type="ORF">PFISCL1PPCAC_24551</name>
</gene>
<dbReference type="EMBL" id="BTSY01000006">
    <property type="protein sequence ID" value="GMT33254.1"/>
    <property type="molecule type" value="Genomic_DNA"/>
</dbReference>
<dbReference type="AlphaFoldDB" id="A0AAV5WRC2"/>
<sequence length="134" mass="15880">MELHQHRTRTLCHLCHTMILRCEMAAHCRNHVETFHEAQPIGIIKLQPKLPCPFCQKVVFGTVSDVHYHMYHMHRPLLETMKPLIFCCKWCRLSFSTLRFLSNHWKSNQCPPGLLFDQSAADDVVEYMRELMEE</sequence>
<reference evidence="1" key="1">
    <citation type="submission" date="2023-10" db="EMBL/GenBank/DDBJ databases">
        <title>Genome assembly of Pristionchus species.</title>
        <authorList>
            <person name="Yoshida K."/>
            <person name="Sommer R.J."/>
        </authorList>
    </citation>
    <scope>NUCLEOTIDE SEQUENCE</scope>
    <source>
        <strain evidence="1">RS5133</strain>
    </source>
</reference>
<evidence type="ECO:0000313" key="2">
    <source>
        <dbReference type="Proteomes" id="UP001432322"/>
    </source>
</evidence>
<proteinExistence type="predicted"/>
<evidence type="ECO:0000313" key="1">
    <source>
        <dbReference type="EMBL" id="GMT33254.1"/>
    </source>
</evidence>
<name>A0AAV5WRC2_9BILA</name>
<dbReference type="Gene3D" id="3.30.160.60">
    <property type="entry name" value="Classic Zinc Finger"/>
    <property type="match status" value="1"/>
</dbReference>
<organism evidence="1 2">
    <name type="scientific">Pristionchus fissidentatus</name>
    <dbReference type="NCBI Taxonomy" id="1538716"/>
    <lineage>
        <taxon>Eukaryota</taxon>
        <taxon>Metazoa</taxon>
        <taxon>Ecdysozoa</taxon>
        <taxon>Nematoda</taxon>
        <taxon>Chromadorea</taxon>
        <taxon>Rhabditida</taxon>
        <taxon>Rhabditina</taxon>
        <taxon>Diplogasteromorpha</taxon>
        <taxon>Diplogasteroidea</taxon>
        <taxon>Neodiplogasteridae</taxon>
        <taxon>Pristionchus</taxon>
    </lineage>
</organism>
<evidence type="ECO:0008006" key="3">
    <source>
        <dbReference type="Google" id="ProtNLM"/>
    </source>
</evidence>